<evidence type="ECO:0000256" key="1">
    <source>
        <dbReference type="ARBA" id="ARBA00006611"/>
    </source>
</evidence>
<feature type="compositionally biased region" description="Basic and acidic residues" evidence="2">
    <location>
        <begin position="9"/>
        <end position="19"/>
    </location>
</feature>
<proteinExistence type="inferred from homology"/>
<dbReference type="InterPro" id="IPR050921">
    <property type="entry name" value="T4SS_GSP_E_ATPase"/>
</dbReference>
<protein>
    <submittedName>
        <fullName evidence="4">TadA family conjugal transfer-associated ATPase</fullName>
    </submittedName>
</protein>
<evidence type="ECO:0000313" key="5">
    <source>
        <dbReference type="Proteomes" id="UP001596527"/>
    </source>
</evidence>
<evidence type="ECO:0000313" key="4">
    <source>
        <dbReference type="EMBL" id="MFC7582170.1"/>
    </source>
</evidence>
<dbReference type="CDD" id="cd01130">
    <property type="entry name" value="VirB11-like_ATPase"/>
    <property type="match status" value="1"/>
</dbReference>
<organism evidence="4 5">
    <name type="scientific">Schaalia naturae</name>
    <dbReference type="NCBI Taxonomy" id="635203"/>
    <lineage>
        <taxon>Bacteria</taxon>
        <taxon>Bacillati</taxon>
        <taxon>Actinomycetota</taxon>
        <taxon>Actinomycetes</taxon>
        <taxon>Actinomycetales</taxon>
        <taxon>Actinomycetaceae</taxon>
        <taxon>Schaalia</taxon>
    </lineage>
</organism>
<dbReference type="InterPro" id="IPR001482">
    <property type="entry name" value="T2SS/T4SS_dom"/>
</dbReference>
<evidence type="ECO:0000256" key="2">
    <source>
        <dbReference type="SAM" id="MobiDB-lite"/>
    </source>
</evidence>
<feature type="region of interest" description="Disordered" evidence="2">
    <location>
        <begin position="1"/>
        <end position="32"/>
    </location>
</feature>
<dbReference type="InterPro" id="IPR027417">
    <property type="entry name" value="P-loop_NTPase"/>
</dbReference>
<dbReference type="InterPro" id="IPR022399">
    <property type="entry name" value="TadA-like_ATPase"/>
</dbReference>
<dbReference type="PANTHER" id="PTHR30486">
    <property type="entry name" value="TWITCHING MOTILITY PROTEIN PILT"/>
    <property type="match status" value="1"/>
</dbReference>
<sequence>MPGRPRWAPLREGRQRAADRAGPAPARAGSPDGVLRAVAEGEAPARAVLGHARPGAGTREMVRELGRLDALSGGVGPDLAPLVADPAVSDVLVNSTQVWVDRGRGLERERVALGAEPQVRALAVHMAAACGRRLDEASPIVDGTLSDGVRLHAVLPPLSEGGTLISLRTSRPSALTLGRMVELGTVPAALEAPLRALVATRSNTLVSGATGAGKTTLLSAMLGLVPPDERIVCIEEVTELRPDHPHVVHLQERRPNVQGAGAVTLADLVRAAMRMRPDRLVLGECRGREVRDVLSALNTGHDGGWATIHANDVEDIPARLSALGALAGMGEAAVSAQAAAAFDAVVQMRRIAGARRVAQIGVLRRRDRELECVVAIDVRPAGVRAGPGWPDLARRLGLDEQTIRGAGAP</sequence>
<reference evidence="5" key="1">
    <citation type="journal article" date="2019" name="Int. J. Syst. Evol. Microbiol.">
        <title>The Global Catalogue of Microorganisms (GCM) 10K type strain sequencing project: providing services to taxonomists for standard genome sequencing and annotation.</title>
        <authorList>
            <consortium name="The Broad Institute Genomics Platform"/>
            <consortium name="The Broad Institute Genome Sequencing Center for Infectious Disease"/>
            <person name="Wu L."/>
            <person name="Ma J."/>
        </authorList>
    </citation>
    <scope>NUCLEOTIDE SEQUENCE [LARGE SCALE GENOMIC DNA]</scope>
    <source>
        <strain evidence="5">CCUG 56698</strain>
    </source>
</reference>
<evidence type="ECO:0000259" key="3">
    <source>
        <dbReference type="Pfam" id="PF00437"/>
    </source>
</evidence>
<dbReference type="Gene3D" id="3.30.450.380">
    <property type="match status" value="1"/>
</dbReference>
<dbReference type="Gene3D" id="3.40.50.300">
    <property type="entry name" value="P-loop containing nucleotide triphosphate hydrolases"/>
    <property type="match status" value="1"/>
</dbReference>
<comment type="similarity">
    <text evidence="1">Belongs to the GSP E family.</text>
</comment>
<keyword evidence="5" id="KW-1185">Reference proteome</keyword>
<dbReference type="Pfam" id="PF00437">
    <property type="entry name" value="T2SSE"/>
    <property type="match status" value="1"/>
</dbReference>
<dbReference type="EMBL" id="JBHTEF010000001">
    <property type="protein sequence ID" value="MFC7582170.1"/>
    <property type="molecule type" value="Genomic_DNA"/>
</dbReference>
<dbReference type="NCBIfam" id="TIGR03819">
    <property type="entry name" value="heli_sec_ATPase"/>
    <property type="match status" value="1"/>
</dbReference>
<name>A0ABW2SQH2_9ACTO</name>
<accession>A0ABW2SQH2</accession>
<dbReference type="RefSeq" id="WP_380976057.1">
    <property type="nucleotide sequence ID" value="NZ_JBHTEF010000001.1"/>
</dbReference>
<comment type="caution">
    <text evidence="4">The sequence shown here is derived from an EMBL/GenBank/DDBJ whole genome shotgun (WGS) entry which is preliminary data.</text>
</comment>
<feature type="compositionally biased region" description="Low complexity" evidence="2">
    <location>
        <begin position="20"/>
        <end position="32"/>
    </location>
</feature>
<dbReference type="PANTHER" id="PTHR30486:SF6">
    <property type="entry name" value="TYPE IV PILUS RETRACTATION ATPASE PILT"/>
    <property type="match status" value="1"/>
</dbReference>
<gene>
    <name evidence="4" type="ORF">ACFQWG_13305</name>
</gene>
<dbReference type="SUPFAM" id="SSF52540">
    <property type="entry name" value="P-loop containing nucleoside triphosphate hydrolases"/>
    <property type="match status" value="1"/>
</dbReference>
<dbReference type="Proteomes" id="UP001596527">
    <property type="component" value="Unassembled WGS sequence"/>
</dbReference>
<feature type="domain" description="Bacterial type II secretion system protein E" evidence="3">
    <location>
        <begin position="82"/>
        <end position="335"/>
    </location>
</feature>